<protein>
    <submittedName>
        <fullName evidence="1">GNAT family N-acetyltransferase</fullName>
        <ecNumber evidence="1">2.3.1.-</ecNumber>
    </submittedName>
</protein>
<keyword evidence="1" id="KW-0012">Acyltransferase</keyword>
<keyword evidence="1" id="KW-0808">Transferase</keyword>
<sequence length="97" mass="10899">MEVIQKNNDKHGSFEVIDQENSVAQMTYTWAGPTKFIIDHTEVGSEYAGKGLGKQMLMAAVAYARREHLKIMPLCPFAKSVFDKDPTLADVLFYNLS</sequence>
<proteinExistence type="predicted"/>
<gene>
    <name evidence="1" type="ORF">AACH28_01715</name>
</gene>
<dbReference type="EC" id="2.3.1.-" evidence="1"/>
<dbReference type="Proteomes" id="UP001485301">
    <property type="component" value="Chromosome"/>
</dbReference>
<evidence type="ECO:0000313" key="2">
    <source>
        <dbReference type="Proteomes" id="UP001485301"/>
    </source>
</evidence>
<organism evidence="1 2">
    <name type="scientific">Sphingobacterium thalpophilum</name>
    <dbReference type="NCBI Taxonomy" id="259"/>
    <lineage>
        <taxon>Bacteria</taxon>
        <taxon>Pseudomonadati</taxon>
        <taxon>Bacteroidota</taxon>
        <taxon>Sphingobacteriia</taxon>
        <taxon>Sphingobacteriales</taxon>
        <taxon>Sphingobacteriaceae</taxon>
        <taxon>Sphingobacterium</taxon>
    </lineage>
</organism>
<name>A0ACD5C362_9SPHI</name>
<reference evidence="1" key="1">
    <citation type="submission" date="2024-04" db="EMBL/GenBank/DDBJ databases">
        <title>Complete genome sequence of Sphingobacterium thalpophiium BAA-1094.</title>
        <authorList>
            <person name="Adaikpoh B.I."/>
        </authorList>
    </citation>
    <scope>NUCLEOTIDE SEQUENCE</scope>
    <source>
        <strain evidence="1">BAA-1094</strain>
    </source>
</reference>
<keyword evidence="2" id="KW-1185">Reference proteome</keyword>
<evidence type="ECO:0000313" key="1">
    <source>
        <dbReference type="EMBL" id="WZN56264.1"/>
    </source>
</evidence>
<dbReference type="EMBL" id="CP151087">
    <property type="protein sequence ID" value="WZN56264.1"/>
    <property type="molecule type" value="Genomic_DNA"/>
</dbReference>
<accession>A0ACD5C362</accession>